<feature type="transmembrane region" description="Helical" evidence="1">
    <location>
        <begin position="66"/>
        <end position="88"/>
    </location>
</feature>
<evidence type="ECO:0000313" key="3">
    <source>
        <dbReference type="Proteomes" id="UP001489509"/>
    </source>
</evidence>
<dbReference type="EMBL" id="JBBMFD010000009">
    <property type="protein sequence ID" value="MEQ2440534.1"/>
    <property type="molecule type" value="Genomic_DNA"/>
</dbReference>
<protein>
    <submittedName>
        <fullName evidence="2">Uncharacterized protein</fullName>
    </submittedName>
</protein>
<gene>
    <name evidence="2" type="ORF">WMO26_06825</name>
</gene>
<dbReference type="RefSeq" id="WP_349219162.1">
    <property type="nucleotide sequence ID" value="NZ_JBBMFD010000009.1"/>
</dbReference>
<keyword evidence="1" id="KW-0472">Membrane</keyword>
<evidence type="ECO:0000313" key="2">
    <source>
        <dbReference type="EMBL" id="MEQ2440534.1"/>
    </source>
</evidence>
<accession>A0ABV1E0X8</accession>
<reference evidence="2 3" key="1">
    <citation type="submission" date="2024-03" db="EMBL/GenBank/DDBJ databases">
        <title>Human intestinal bacterial collection.</title>
        <authorList>
            <person name="Pauvert C."/>
            <person name="Hitch T.C.A."/>
            <person name="Clavel T."/>
        </authorList>
    </citation>
    <scope>NUCLEOTIDE SEQUENCE [LARGE SCALE GENOMIC DNA]</scope>
    <source>
        <strain evidence="2 3">CLA-JM-H44</strain>
    </source>
</reference>
<dbReference type="Proteomes" id="UP001489509">
    <property type="component" value="Unassembled WGS sequence"/>
</dbReference>
<organism evidence="2 3">
    <name type="scientific">Solibaculum intestinale</name>
    <dbReference type="NCBI Taxonomy" id="3133165"/>
    <lineage>
        <taxon>Bacteria</taxon>
        <taxon>Bacillati</taxon>
        <taxon>Bacillota</taxon>
        <taxon>Clostridia</taxon>
        <taxon>Eubacteriales</taxon>
        <taxon>Oscillospiraceae</taxon>
        <taxon>Solibaculum</taxon>
    </lineage>
</organism>
<proteinExistence type="predicted"/>
<comment type="caution">
    <text evidence="2">The sequence shown here is derived from an EMBL/GenBank/DDBJ whole genome shotgun (WGS) entry which is preliminary data.</text>
</comment>
<keyword evidence="1" id="KW-0812">Transmembrane</keyword>
<name>A0ABV1E0X8_9FIRM</name>
<evidence type="ECO:0000256" key="1">
    <source>
        <dbReference type="SAM" id="Phobius"/>
    </source>
</evidence>
<keyword evidence="1" id="KW-1133">Transmembrane helix</keyword>
<keyword evidence="3" id="KW-1185">Reference proteome</keyword>
<sequence>MIRGVNKHIIEVSETENEYFERAILFVRPDMLHLNDAELRRRATKLLIGMGQPGGSLKRAGRLVMISRMVCCALIGAAIAALIMKLMFF</sequence>